<dbReference type="Pfam" id="PF13499">
    <property type="entry name" value="EF-hand_7"/>
    <property type="match status" value="1"/>
</dbReference>
<evidence type="ECO:0000259" key="3">
    <source>
        <dbReference type="Pfam" id="PF13499"/>
    </source>
</evidence>
<dbReference type="InterPro" id="IPR018247">
    <property type="entry name" value="EF_Hand_1_Ca_BS"/>
</dbReference>
<evidence type="ECO:0000313" key="4">
    <source>
        <dbReference type="Ensembl" id="ENSPNYP00000026505.1"/>
    </source>
</evidence>
<dbReference type="AlphaFoldDB" id="A0A3B4GU35"/>
<protein>
    <recommendedName>
        <fullName evidence="3">EF-hand domain-containing protein</fullName>
    </recommendedName>
</protein>
<dbReference type="GO" id="GO:0005509">
    <property type="term" value="F:calcium ion binding"/>
    <property type="evidence" value="ECO:0007669"/>
    <property type="project" value="InterPro"/>
</dbReference>
<accession>A0A3B4GU35</accession>
<dbReference type="GeneTree" id="ENSGT01120000276248"/>
<dbReference type="SUPFAM" id="SSF47473">
    <property type="entry name" value="EF-hand"/>
    <property type="match status" value="1"/>
</dbReference>
<dbReference type="InterPro" id="IPR011992">
    <property type="entry name" value="EF-hand-dom_pair"/>
</dbReference>
<name>A0A3B4GU35_9CICH</name>
<dbReference type="STRING" id="303518.ENSPNYP00000026505"/>
<evidence type="ECO:0000256" key="1">
    <source>
        <dbReference type="ARBA" id="ARBA00022723"/>
    </source>
</evidence>
<dbReference type="PROSITE" id="PS00018">
    <property type="entry name" value="EF_HAND_1"/>
    <property type="match status" value="1"/>
</dbReference>
<evidence type="ECO:0000256" key="2">
    <source>
        <dbReference type="ARBA" id="ARBA00022837"/>
    </source>
</evidence>
<proteinExistence type="predicted"/>
<dbReference type="InterPro" id="IPR002048">
    <property type="entry name" value="EF_hand_dom"/>
</dbReference>
<keyword evidence="1" id="KW-0479">Metal-binding</keyword>
<reference evidence="4" key="1">
    <citation type="submission" date="2023-09" db="UniProtKB">
        <authorList>
            <consortium name="Ensembl"/>
        </authorList>
    </citation>
    <scope>IDENTIFICATION</scope>
</reference>
<sequence>MFTACGSSARDNHKQAATLAVAGNTSEEEMQAGQIPSRYSFGVKNFIKTVIKESLSVSLSFLDQDRSGYIEQGELQLKLCEGARPLTPADTRAFLLEGDLDGDGEIGWEGQCV</sequence>
<dbReference type="Ensembl" id="ENSPNYT00000027151.1">
    <property type="protein sequence ID" value="ENSPNYP00000026505.1"/>
    <property type="gene ID" value="ENSPNYG00000019982.1"/>
</dbReference>
<organism evidence="4">
    <name type="scientific">Pundamilia nyererei</name>
    <dbReference type="NCBI Taxonomy" id="303518"/>
    <lineage>
        <taxon>Eukaryota</taxon>
        <taxon>Metazoa</taxon>
        <taxon>Chordata</taxon>
        <taxon>Craniata</taxon>
        <taxon>Vertebrata</taxon>
        <taxon>Euteleostomi</taxon>
        <taxon>Actinopterygii</taxon>
        <taxon>Neopterygii</taxon>
        <taxon>Teleostei</taxon>
        <taxon>Neoteleostei</taxon>
        <taxon>Acanthomorphata</taxon>
        <taxon>Ovalentaria</taxon>
        <taxon>Cichlomorphae</taxon>
        <taxon>Cichliformes</taxon>
        <taxon>Cichlidae</taxon>
        <taxon>African cichlids</taxon>
        <taxon>Pseudocrenilabrinae</taxon>
        <taxon>Haplochromini</taxon>
        <taxon>Pundamilia</taxon>
    </lineage>
</organism>
<dbReference type="Gene3D" id="1.10.238.10">
    <property type="entry name" value="EF-hand"/>
    <property type="match status" value="1"/>
</dbReference>
<keyword evidence="2" id="KW-0106">Calcium</keyword>
<feature type="domain" description="EF-hand" evidence="3">
    <location>
        <begin position="60"/>
        <end position="109"/>
    </location>
</feature>